<keyword evidence="4" id="KW-1185">Reference proteome</keyword>
<dbReference type="SUPFAM" id="SSF50475">
    <property type="entry name" value="FMN-binding split barrel"/>
    <property type="match status" value="1"/>
</dbReference>
<protein>
    <submittedName>
        <fullName evidence="3">Nitrilotriacetate monooxygenase component B</fullName>
    </submittedName>
</protein>
<dbReference type="PANTHER" id="PTHR30466:SF1">
    <property type="entry name" value="FMN REDUCTASE (NADH) RUTF"/>
    <property type="match status" value="1"/>
</dbReference>
<keyword evidence="3" id="KW-0503">Monooxygenase</keyword>
<gene>
    <name evidence="3" type="primary">ntaB</name>
    <name evidence="3" type="ORF">NOR51B_700</name>
</gene>
<dbReference type="RefSeq" id="WP_009019509.1">
    <property type="nucleotide sequence ID" value="NZ_DS999411.1"/>
</dbReference>
<accession>B8KRP0</accession>
<dbReference type="HOGENOM" id="CLU_059021_1_0_6"/>
<name>B8KRP0_9GAMM</name>
<proteinExistence type="predicted"/>
<organism evidence="3 4">
    <name type="scientific">Luminiphilus syltensis NOR5-1B</name>
    <dbReference type="NCBI Taxonomy" id="565045"/>
    <lineage>
        <taxon>Bacteria</taxon>
        <taxon>Pseudomonadati</taxon>
        <taxon>Pseudomonadota</taxon>
        <taxon>Gammaproteobacteria</taxon>
        <taxon>Cellvibrionales</taxon>
        <taxon>Halieaceae</taxon>
        <taxon>Luminiphilus</taxon>
    </lineage>
</organism>
<dbReference type="GO" id="GO:0010181">
    <property type="term" value="F:FMN binding"/>
    <property type="evidence" value="ECO:0007669"/>
    <property type="project" value="InterPro"/>
</dbReference>
<evidence type="ECO:0000313" key="4">
    <source>
        <dbReference type="Proteomes" id="UP000004699"/>
    </source>
</evidence>
<feature type="domain" description="Flavin reductase like" evidence="2">
    <location>
        <begin position="10"/>
        <end position="153"/>
    </location>
</feature>
<dbReference type="EMBL" id="DS999411">
    <property type="protein sequence ID" value="EED34761.1"/>
    <property type="molecule type" value="Genomic_DNA"/>
</dbReference>
<evidence type="ECO:0000313" key="3">
    <source>
        <dbReference type="EMBL" id="EED34761.1"/>
    </source>
</evidence>
<dbReference type="SMART" id="SM00903">
    <property type="entry name" value="Flavin_Reduct"/>
    <property type="match status" value="1"/>
</dbReference>
<evidence type="ECO:0000256" key="1">
    <source>
        <dbReference type="ARBA" id="ARBA00023002"/>
    </source>
</evidence>
<keyword evidence="1" id="KW-0560">Oxidoreductase</keyword>
<dbReference type="InterPro" id="IPR050268">
    <property type="entry name" value="NADH-dep_flavin_reductase"/>
</dbReference>
<dbReference type="GO" id="GO:0004497">
    <property type="term" value="F:monooxygenase activity"/>
    <property type="evidence" value="ECO:0007669"/>
    <property type="project" value="UniProtKB-KW"/>
</dbReference>
<dbReference type="InterPro" id="IPR002563">
    <property type="entry name" value="Flavin_Rdtase-like_dom"/>
</dbReference>
<dbReference type="Gene3D" id="2.30.110.10">
    <property type="entry name" value="Electron Transport, Fmn-binding Protein, Chain A"/>
    <property type="match status" value="1"/>
</dbReference>
<dbReference type="Pfam" id="PF01613">
    <property type="entry name" value="Flavin_Reduct"/>
    <property type="match status" value="1"/>
</dbReference>
<dbReference type="eggNOG" id="COG1853">
    <property type="taxonomic scope" value="Bacteria"/>
</dbReference>
<evidence type="ECO:0000259" key="2">
    <source>
        <dbReference type="SMART" id="SM00903"/>
    </source>
</evidence>
<dbReference type="InterPro" id="IPR012349">
    <property type="entry name" value="Split_barrel_FMN-bd"/>
</dbReference>
<dbReference type="GO" id="GO:0042602">
    <property type="term" value="F:riboflavin reductase (NADPH) activity"/>
    <property type="evidence" value="ECO:0007669"/>
    <property type="project" value="TreeGrafter"/>
</dbReference>
<dbReference type="OrthoDB" id="9792858at2"/>
<dbReference type="STRING" id="565045.NOR51B_700"/>
<dbReference type="PANTHER" id="PTHR30466">
    <property type="entry name" value="FLAVIN REDUCTASE"/>
    <property type="match status" value="1"/>
</dbReference>
<dbReference type="Proteomes" id="UP000004699">
    <property type="component" value="Unassembled WGS sequence"/>
</dbReference>
<sequence length="163" mass="17528">MDTKAFRGALGRFPTGVCLITVDDPQSGPLALTANSFASVSLDPALVLWSVQNDSEHFREYTACENFGVSVLGADQMDLSNYYATKHQHSIIADQFEFDAFGVPLLRDAQATFSCRIDALHPGGDHHIIVGEVIDFSAREGAPLVFFGGAYDGLQSQGEGGSR</sequence>
<dbReference type="AlphaFoldDB" id="B8KRP0"/>
<reference evidence="4" key="1">
    <citation type="journal article" date="2013" name="BMC Microbiol.">
        <title>Taxonomy and evolution of bacteriochlorophyll a-containing members of the OM60/NOR5 clade of marine gammaproteobacteria: description of Luminiphilus syltensis gen. nov., sp. nov., reclassification of Haliea rubra as Pseudohaliea rubra gen. nov., comb. nov., and emendation of Chromatocurvus halotolerans.</title>
        <authorList>
            <person name="Spring S."/>
            <person name="Riedel T."/>
            <person name="Sproer C."/>
            <person name="Yan S."/>
            <person name="Harder J."/>
            <person name="Fuchs B.M."/>
        </authorList>
    </citation>
    <scope>NUCLEOTIDE SEQUENCE [LARGE SCALE GENOMIC DNA]</scope>
    <source>
        <strain evidence="4">NOR51-B</strain>
    </source>
</reference>